<evidence type="ECO:0008006" key="3">
    <source>
        <dbReference type="Google" id="ProtNLM"/>
    </source>
</evidence>
<comment type="caution">
    <text evidence="1">The sequence shown here is derived from an EMBL/GenBank/DDBJ whole genome shotgun (WGS) entry which is preliminary data.</text>
</comment>
<evidence type="ECO:0000313" key="2">
    <source>
        <dbReference type="Proteomes" id="UP000654075"/>
    </source>
</evidence>
<accession>A0A813H3P4</accession>
<dbReference type="EMBL" id="CAJNNV010030353">
    <property type="protein sequence ID" value="CAE8632250.1"/>
    <property type="molecule type" value="Genomic_DNA"/>
</dbReference>
<reference evidence="1" key="1">
    <citation type="submission" date="2021-02" db="EMBL/GenBank/DDBJ databases">
        <authorList>
            <person name="Dougan E. K."/>
            <person name="Rhodes N."/>
            <person name="Thang M."/>
            <person name="Chan C."/>
        </authorList>
    </citation>
    <scope>NUCLEOTIDE SEQUENCE</scope>
</reference>
<evidence type="ECO:0000313" key="1">
    <source>
        <dbReference type="EMBL" id="CAE8632250.1"/>
    </source>
</evidence>
<dbReference type="Gene3D" id="3.90.1720.10">
    <property type="entry name" value="endopeptidase domain like (from Nostoc punctiforme)"/>
    <property type="match status" value="1"/>
</dbReference>
<feature type="non-terminal residue" evidence="1">
    <location>
        <position position="1"/>
    </location>
</feature>
<dbReference type="Proteomes" id="UP000654075">
    <property type="component" value="Unassembled WGS sequence"/>
</dbReference>
<organism evidence="1 2">
    <name type="scientific">Polarella glacialis</name>
    <name type="common">Dinoflagellate</name>
    <dbReference type="NCBI Taxonomy" id="89957"/>
    <lineage>
        <taxon>Eukaryota</taxon>
        <taxon>Sar</taxon>
        <taxon>Alveolata</taxon>
        <taxon>Dinophyceae</taxon>
        <taxon>Suessiales</taxon>
        <taxon>Suessiaceae</taxon>
        <taxon>Polarella</taxon>
    </lineage>
</organism>
<proteinExistence type="predicted"/>
<keyword evidence="2" id="KW-1185">Reference proteome</keyword>
<protein>
    <recommendedName>
        <fullName evidence="3">NlpC/P60 domain-containing protein</fullName>
    </recommendedName>
</protein>
<sequence>HCRRTLPTELEDEASCEPGDLIFYEASETKRICHVEIFLGDGTSVGSLPWSSHSRTGSKDGVQVFDDFRICSQREWPLLRTHFHSLRPWLRSQETSFAHAQLVLAKEEQAAKADLPASDTSIPRRKFGSC</sequence>
<dbReference type="AlphaFoldDB" id="A0A813H3P4"/>
<name>A0A813H3P4_POLGL</name>
<gene>
    <name evidence="1" type="ORF">PGLA1383_LOCUS48232</name>
</gene>